<keyword evidence="6" id="KW-1185">Reference proteome</keyword>
<evidence type="ECO:0000256" key="1">
    <source>
        <dbReference type="ARBA" id="ARBA00001966"/>
    </source>
</evidence>
<sequence length="195" mass="20837">MADVHVVALCGSLRDSSTTRVALERVLAAAETVGASTELVDLRAYELPMFDADRDRSAAGDAEELAARMREADTVVLGSPMYHGSYSSPLKTALDYCGFDEFEETTVGLLAVSGGSFPVPALEHMRSVCRALNAWVIPHQVAIPNAHSAVEDGTLADPDLEKRAVTLGRRAVQYATIEPDPDSFESDQNVGAEGK</sequence>
<proteinExistence type="inferred from homology"/>
<comment type="cofactor">
    <cofactor evidence="1">
        <name>[4Fe-4S] cluster</name>
        <dbReference type="ChEBI" id="CHEBI:49883"/>
    </cofactor>
</comment>
<comment type="caution">
    <text evidence="5">The sequence shown here is derived from an EMBL/GenBank/DDBJ whole genome shotgun (WGS) entry which is preliminary data.</text>
</comment>
<dbReference type="GO" id="GO:0010181">
    <property type="term" value="F:FMN binding"/>
    <property type="evidence" value="ECO:0007669"/>
    <property type="project" value="TreeGrafter"/>
</dbReference>
<protein>
    <submittedName>
        <fullName evidence="5">NADPH-dependent oxidoreductase</fullName>
    </submittedName>
</protein>
<dbReference type="Gene3D" id="3.40.50.360">
    <property type="match status" value="1"/>
</dbReference>
<dbReference type="OrthoDB" id="9059at2157"/>
<feature type="domain" description="NADPH-dependent FMN reductase-like" evidence="4">
    <location>
        <begin position="5"/>
        <end position="147"/>
    </location>
</feature>
<dbReference type="PANTHER" id="PTHR30543:SF21">
    <property type="entry name" value="NAD(P)H-DEPENDENT FMN REDUCTASE LOT6"/>
    <property type="match status" value="1"/>
</dbReference>
<dbReference type="EMBL" id="RBZW01000018">
    <property type="protein sequence ID" value="THE65631.1"/>
    <property type="molecule type" value="Genomic_DNA"/>
</dbReference>
<dbReference type="RefSeq" id="WP_141463949.1">
    <property type="nucleotide sequence ID" value="NZ_RBZW01000018.1"/>
</dbReference>
<dbReference type="InterPro" id="IPR050712">
    <property type="entry name" value="NAD(P)H-dep_reductase"/>
</dbReference>
<organism evidence="5 6">
    <name type="scientific">Salinadaptatus halalkaliphilus</name>
    <dbReference type="NCBI Taxonomy" id="2419781"/>
    <lineage>
        <taxon>Archaea</taxon>
        <taxon>Methanobacteriati</taxon>
        <taxon>Methanobacteriota</taxon>
        <taxon>Stenosarchaea group</taxon>
        <taxon>Halobacteria</taxon>
        <taxon>Halobacteriales</taxon>
        <taxon>Natrialbaceae</taxon>
        <taxon>Salinadaptatus</taxon>
    </lineage>
</organism>
<name>A0A4S3TN07_9EURY</name>
<dbReference type="InterPro" id="IPR029039">
    <property type="entry name" value="Flavoprotein-like_sf"/>
</dbReference>
<reference evidence="5 6" key="1">
    <citation type="submission" date="2018-10" db="EMBL/GenBank/DDBJ databases">
        <title>Natronolimnobius sp. XQ-INN 246 isolated from Inner Mongolia Autonomous Region of China.</title>
        <authorList>
            <person name="Xue Q."/>
        </authorList>
    </citation>
    <scope>NUCLEOTIDE SEQUENCE [LARGE SCALE GENOMIC DNA]</scope>
    <source>
        <strain evidence="5 6">XQ-INN 246</strain>
    </source>
</reference>
<evidence type="ECO:0000313" key="5">
    <source>
        <dbReference type="EMBL" id="THE65631.1"/>
    </source>
</evidence>
<dbReference type="PANTHER" id="PTHR30543">
    <property type="entry name" value="CHROMATE REDUCTASE"/>
    <property type="match status" value="1"/>
</dbReference>
<evidence type="ECO:0000313" key="6">
    <source>
        <dbReference type="Proteomes" id="UP000318864"/>
    </source>
</evidence>
<dbReference type="InterPro" id="IPR005025">
    <property type="entry name" value="FMN_Rdtase-like_dom"/>
</dbReference>
<evidence type="ECO:0000256" key="3">
    <source>
        <dbReference type="SAM" id="MobiDB-lite"/>
    </source>
</evidence>
<evidence type="ECO:0000259" key="4">
    <source>
        <dbReference type="Pfam" id="PF03358"/>
    </source>
</evidence>
<dbReference type="SUPFAM" id="SSF52218">
    <property type="entry name" value="Flavoproteins"/>
    <property type="match status" value="1"/>
</dbReference>
<dbReference type="Pfam" id="PF03358">
    <property type="entry name" value="FMN_red"/>
    <property type="match status" value="1"/>
</dbReference>
<dbReference type="GO" id="GO:0016491">
    <property type="term" value="F:oxidoreductase activity"/>
    <property type="evidence" value="ECO:0007669"/>
    <property type="project" value="InterPro"/>
</dbReference>
<feature type="region of interest" description="Disordered" evidence="3">
    <location>
        <begin position="176"/>
        <end position="195"/>
    </location>
</feature>
<dbReference type="Proteomes" id="UP000318864">
    <property type="component" value="Unassembled WGS sequence"/>
</dbReference>
<dbReference type="AlphaFoldDB" id="A0A4S3TN07"/>
<comment type="similarity">
    <text evidence="2">Belongs to the SsuE family. Isf subfamily.</text>
</comment>
<gene>
    <name evidence="5" type="ORF">D8Y22_06780</name>
</gene>
<accession>A0A4S3TN07</accession>
<dbReference type="GO" id="GO:0005829">
    <property type="term" value="C:cytosol"/>
    <property type="evidence" value="ECO:0007669"/>
    <property type="project" value="TreeGrafter"/>
</dbReference>
<evidence type="ECO:0000256" key="2">
    <source>
        <dbReference type="ARBA" id="ARBA00038292"/>
    </source>
</evidence>